<dbReference type="KEGG" id="cfu:CFU_2640"/>
<reference evidence="1 2" key="2">
    <citation type="journal article" date="2006" name="J. Microbiol. Methods">
        <title>Genomic flank-sequencing of plasposon insertion sites for rapid identification of functional genes.</title>
        <authorList>
            <person name="Leveau J.H."/>
            <person name="Gerards S."/>
            <person name="Fritsche K."/>
            <person name="Zondag G."/>
            <person name="van Veen J.A."/>
        </authorList>
    </citation>
    <scope>NUCLEOTIDE SEQUENCE [LARGE SCALE GENOMIC DNA]</scope>
    <source>
        <strain evidence="1 2">Ter331</strain>
    </source>
</reference>
<dbReference type="AlphaFoldDB" id="G0ACB2"/>
<keyword evidence="2" id="KW-1185">Reference proteome</keyword>
<accession>G0ACB2</accession>
<reference evidence="2" key="6">
    <citation type="submission" date="2011-05" db="EMBL/GenBank/DDBJ databases">
        <title>Complete sequence of Collimonas fungivorans Ter331.</title>
        <authorList>
            <person name="Leveau J.H."/>
        </authorList>
    </citation>
    <scope>NUCLEOTIDE SEQUENCE [LARGE SCALE GENOMIC DNA]</scope>
    <source>
        <strain evidence="2">Ter331</strain>
    </source>
</reference>
<reference evidence="1 2" key="4">
    <citation type="journal article" date="2010" name="Environ. Microbiol.">
        <title>The bacterial genus Collimonas: mycophagy, weathering and other adaptive solutions to life in oligotrophic soil environments.</title>
        <authorList>
            <person name="Leveau J.H."/>
            <person name="Uroz S."/>
            <person name="de Boer W."/>
        </authorList>
    </citation>
    <scope>NUCLEOTIDE SEQUENCE [LARGE SCALE GENOMIC DNA]</scope>
    <source>
        <strain evidence="1 2">Ter331</strain>
    </source>
</reference>
<evidence type="ECO:0000313" key="2">
    <source>
        <dbReference type="Proteomes" id="UP000008392"/>
    </source>
</evidence>
<dbReference type="Proteomes" id="UP000008392">
    <property type="component" value="Chromosome"/>
</dbReference>
<dbReference type="HOGENOM" id="CLU_3249997_0_0_4"/>
<evidence type="ECO:0000313" key="1">
    <source>
        <dbReference type="EMBL" id="AEK62467.1"/>
    </source>
</evidence>
<reference evidence="1 2" key="3">
    <citation type="journal article" date="2008" name="FEMS Microbiol. Ecol.">
        <title>Identification and characterization of genes underlying chitinolysis in Collimonas fungivorans Ter331.</title>
        <authorList>
            <person name="Fritsche K."/>
            <person name="de Boer W."/>
            <person name="Gerards S."/>
            <person name="van den Berg M."/>
            <person name="van Veen J.A."/>
            <person name="Leveau J.H."/>
        </authorList>
    </citation>
    <scope>NUCLEOTIDE SEQUENCE [LARGE SCALE GENOMIC DNA]</scope>
    <source>
        <strain evidence="1 2">Ter331</strain>
    </source>
</reference>
<dbReference type="EMBL" id="CP002745">
    <property type="protein sequence ID" value="AEK62467.1"/>
    <property type="molecule type" value="Genomic_DNA"/>
</dbReference>
<name>G0ACB2_COLFT</name>
<sequence length="42" mass="5002">MNRLVVRKEECEILENAFGSHCAAIRIIRAWLKVYREILILM</sequence>
<gene>
    <name evidence="1" type="ordered locus">CFU_2640</name>
</gene>
<proteinExistence type="predicted"/>
<organism evidence="1 2">
    <name type="scientific">Collimonas fungivorans (strain Ter331)</name>
    <dbReference type="NCBI Taxonomy" id="1005048"/>
    <lineage>
        <taxon>Bacteria</taxon>
        <taxon>Pseudomonadati</taxon>
        <taxon>Pseudomonadota</taxon>
        <taxon>Betaproteobacteria</taxon>
        <taxon>Burkholderiales</taxon>
        <taxon>Oxalobacteraceae</taxon>
        <taxon>Collimonas</taxon>
    </lineage>
</organism>
<reference evidence="1 2" key="1">
    <citation type="journal article" date="2004" name="Environ. Microbiol.">
        <title>Phylogeny-function analysis of (meta)genomic libraries: screening for expression of ribosomal RNA genes by large-insert library fluorescent in situ hybridization (LIL-FISH).</title>
        <authorList>
            <person name="Leveau J.H."/>
            <person name="Gerards S."/>
            <person name="de Boer W."/>
            <person name="van Veen J.A."/>
        </authorList>
    </citation>
    <scope>NUCLEOTIDE SEQUENCE [LARGE SCALE GENOMIC DNA]</scope>
    <source>
        <strain evidence="1 2">Ter331</strain>
    </source>
</reference>
<reference evidence="1 2" key="5">
    <citation type="journal article" date="2011" name="ISME J.">
        <title>Dual transcriptional profiling of a bacterial/fungal confrontation: Collimonas fungivorans versus Aspergillus niger.</title>
        <authorList>
            <person name="Mela F."/>
            <person name="Fritsche K."/>
            <person name="de Boer W."/>
            <person name="van Veen J.A."/>
            <person name="de Graaff L.H."/>
            <person name="van den Berg M."/>
            <person name="Leveau J.H."/>
        </authorList>
    </citation>
    <scope>NUCLEOTIDE SEQUENCE [LARGE SCALE GENOMIC DNA]</scope>
    <source>
        <strain evidence="1 2">Ter331</strain>
    </source>
</reference>
<protein>
    <submittedName>
        <fullName evidence="1">Uncharacterized protein</fullName>
    </submittedName>
</protein>